<gene>
    <name evidence="2" type="ORF">WR25_26832</name>
</gene>
<dbReference type="AlphaFoldDB" id="A0A2A2M223"/>
<reference evidence="2 3" key="1">
    <citation type="journal article" date="2017" name="Curr. Biol.">
        <title>Genome architecture and evolution of a unichromosomal asexual nematode.</title>
        <authorList>
            <person name="Fradin H."/>
            <person name="Zegar C."/>
            <person name="Gutwein M."/>
            <person name="Lucas J."/>
            <person name="Kovtun M."/>
            <person name="Corcoran D."/>
            <person name="Baugh L.R."/>
            <person name="Kiontke K."/>
            <person name="Gunsalus K."/>
            <person name="Fitch D.H."/>
            <person name="Piano F."/>
        </authorList>
    </citation>
    <scope>NUCLEOTIDE SEQUENCE [LARGE SCALE GENOMIC DNA]</scope>
    <source>
        <strain evidence="2">PF1309</strain>
    </source>
</reference>
<organism evidence="2 3">
    <name type="scientific">Diploscapter pachys</name>
    <dbReference type="NCBI Taxonomy" id="2018661"/>
    <lineage>
        <taxon>Eukaryota</taxon>
        <taxon>Metazoa</taxon>
        <taxon>Ecdysozoa</taxon>
        <taxon>Nematoda</taxon>
        <taxon>Chromadorea</taxon>
        <taxon>Rhabditida</taxon>
        <taxon>Rhabditina</taxon>
        <taxon>Rhabditomorpha</taxon>
        <taxon>Rhabditoidea</taxon>
        <taxon>Rhabditidae</taxon>
        <taxon>Diploscapter</taxon>
    </lineage>
</organism>
<dbReference type="Pfam" id="PF01467">
    <property type="entry name" value="CTP_transf_like"/>
    <property type="match status" value="1"/>
</dbReference>
<evidence type="ECO:0000259" key="1">
    <source>
        <dbReference type="Pfam" id="PF01467"/>
    </source>
</evidence>
<dbReference type="Gene3D" id="3.40.50.620">
    <property type="entry name" value="HUPs"/>
    <property type="match status" value="1"/>
</dbReference>
<dbReference type="InterPro" id="IPR051182">
    <property type="entry name" value="Euk_NMN_adenylyltrnsfrase"/>
</dbReference>
<dbReference type="InterPro" id="IPR014729">
    <property type="entry name" value="Rossmann-like_a/b/a_fold"/>
</dbReference>
<dbReference type="PANTHER" id="PTHR12039:SF0">
    <property type="entry name" value="NICOTINAMIDE-NUCLEOTIDE ADENYLYLTRANSFERASE"/>
    <property type="match status" value="1"/>
</dbReference>
<dbReference type="Proteomes" id="UP000218231">
    <property type="component" value="Unassembled WGS sequence"/>
</dbReference>
<keyword evidence="3" id="KW-1185">Reference proteome</keyword>
<accession>A0A2A2M223</accession>
<dbReference type="STRING" id="2018661.A0A2A2M223"/>
<name>A0A2A2M223_9BILA</name>
<dbReference type="PANTHER" id="PTHR12039">
    <property type="entry name" value="NICOTINAMIDE MONONUCLEOTIDE ADENYLYLTRANSFERASE"/>
    <property type="match status" value="1"/>
</dbReference>
<proteinExistence type="predicted"/>
<dbReference type="EMBL" id="LIAE01006247">
    <property type="protein sequence ID" value="PAV92297.1"/>
    <property type="molecule type" value="Genomic_DNA"/>
</dbReference>
<dbReference type="GO" id="GO:0000309">
    <property type="term" value="F:nicotinamide-nucleotide adenylyltransferase activity"/>
    <property type="evidence" value="ECO:0007669"/>
    <property type="project" value="TreeGrafter"/>
</dbReference>
<dbReference type="GO" id="GO:0004515">
    <property type="term" value="F:nicotinate-nucleotide adenylyltransferase activity"/>
    <property type="evidence" value="ECO:0007669"/>
    <property type="project" value="TreeGrafter"/>
</dbReference>
<comment type="caution">
    <text evidence="2">The sequence shown here is derived from an EMBL/GenBank/DDBJ whole genome shotgun (WGS) entry which is preliminary data.</text>
</comment>
<dbReference type="GO" id="GO:0009435">
    <property type="term" value="P:NAD+ biosynthetic process"/>
    <property type="evidence" value="ECO:0007669"/>
    <property type="project" value="TreeGrafter"/>
</dbReference>
<feature type="domain" description="Cytidyltransferase-like" evidence="1">
    <location>
        <begin position="11"/>
        <end position="104"/>
    </location>
</feature>
<evidence type="ECO:0000313" key="3">
    <source>
        <dbReference type="Proteomes" id="UP000218231"/>
    </source>
</evidence>
<protein>
    <recommendedName>
        <fullName evidence="1">Cytidyltransferase-like domain-containing protein</fullName>
    </recommendedName>
</protein>
<dbReference type="SUPFAM" id="SSF52374">
    <property type="entry name" value="Nucleotidylyl transferase"/>
    <property type="match status" value="1"/>
</dbReference>
<evidence type="ECO:0000313" key="2">
    <source>
        <dbReference type="EMBL" id="PAV92297.1"/>
    </source>
</evidence>
<sequence>MTHRSAKVALLAVGSFNPPTIMHLRMLEVARDYVEQQEGGQVVEGVLSPVADTYGKVGLASAEHRLAMAKAAAGNANWIRADGWECSQVEYLCEKSKLLGKQKIMKVLEEDDFFL</sequence>
<dbReference type="OrthoDB" id="422187at2759"/>
<dbReference type="InterPro" id="IPR004821">
    <property type="entry name" value="Cyt_trans-like"/>
</dbReference>